<evidence type="ECO:0000259" key="7">
    <source>
        <dbReference type="PROSITE" id="PS50109"/>
    </source>
</evidence>
<evidence type="ECO:0000256" key="5">
    <source>
        <dbReference type="ARBA" id="ARBA00022777"/>
    </source>
</evidence>
<evidence type="ECO:0000256" key="4">
    <source>
        <dbReference type="ARBA" id="ARBA00022741"/>
    </source>
</evidence>
<dbReference type="SUPFAM" id="SSF55874">
    <property type="entry name" value="ATPase domain of HSP90 chaperone/DNA topoisomerase II/histidine kinase"/>
    <property type="match status" value="1"/>
</dbReference>
<dbReference type="PROSITE" id="PS50109">
    <property type="entry name" value="HIS_KIN"/>
    <property type="match status" value="1"/>
</dbReference>
<dbReference type="EC" id="2.7.13.3" evidence="2"/>
<reference evidence="8 9" key="1">
    <citation type="journal article" date="2023" name="Antonie Van Leeuwenhoek">
        <title>Mesoterricola silvestris gen. nov., sp. nov., Mesoterricola sediminis sp. nov., Geothrix oryzae sp. nov., Geothrix edaphica sp. nov., Geothrix rubra sp. nov., and Geothrix limicola sp. nov., six novel members of Acidobacteriota isolated from soils.</title>
        <authorList>
            <person name="Itoh H."/>
            <person name="Sugisawa Y."/>
            <person name="Mise K."/>
            <person name="Xu Z."/>
            <person name="Kuniyasu M."/>
            <person name="Ushijima N."/>
            <person name="Kawano K."/>
            <person name="Kobayashi E."/>
            <person name="Shiratori Y."/>
            <person name="Masuda Y."/>
            <person name="Senoo K."/>
        </authorList>
    </citation>
    <scope>NUCLEOTIDE SEQUENCE [LARGE SCALE GENOMIC DNA]</scope>
    <source>
        <strain evidence="8 9">Red803</strain>
    </source>
</reference>
<dbReference type="InterPro" id="IPR050980">
    <property type="entry name" value="2C_sensor_his_kinase"/>
</dbReference>
<dbReference type="RefSeq" id="WP_285727876.1">
    <property type="nucleotide sequence ID" value="NZ_BSDD01000010.1"/>
</dbReference>
<evidence type="ECO:0000256" key="2">
    <source>
        <dbReference type="ARBA" id="ARBA00012438"/>
    </source>
</evidence>
<evidence type="ECO:0000256" key="1">
    <source>
        <dbReference type="ARBA" id="ARBA00000085"/>
    </source>
</evidence>
<keyword evidence="9" id="KW-1185">Reference proteome</keyword>
<gene>
    <name evidence="8" type="ORF">GETHPA_30260</name>
</gene>
<dbReference type="InterPro" id="IPR005467">
    <property type="entry name" value="His_kinase_dom"/>
</dbReference>
<name>A0ABQ5QA50_9BACT</name>
<evidence type="ECO:0000256" key="6">
    <source>
        <dbReference type="ARBA" id="ARBA00022840"/>
    </source>
</evidence>
<keyword evidence="5" id="KW-0418">Kinase</keyword>
<feature type="domain" description="Histidine kinase" evidence="7">
    <location>
        <begin position="166"/>
        <end position="377"/>
    </location>
</feature>
<keyword evidence="6" id="KW-0067">ATP-binding</keyword>
<dbReference type="PANTHER" id="PTHR44936">
    <property type="entry name" value="SENSOR PROTEIN CREC"/>
    <property type="match status" value="1"/>
</dbReference>
<evidence type="ECO:0000313" key="8">
    <source>
        <dbReference type="EMBL" id="GLH71492.1"/>
    </source>
</evidence>
<comment type="catalytic activity">
    <reaction evidence="1">
        <text>ATP + protein L-histidine = ADP + protein N-phospho-L-histidine.</text>
        <dbReference type="EC" id="2.7.13.3"/>
    </reaction>
</comment>
<keyword evidence="4" id="KW-0547">Nucleotide-binding</keyword>
<accession>A0ABQ5QA50</accession>
<dbReference type="EMBL" id="BSDD01000010">
    <property type="protein sequence ID" value="GLH71492.1"/>
    <property type="molecule type" value="Genomic_DNA"/>
</dbReference>
<protein>
    <recommendedName>
        <fullName evidence="2">histidine kinase</fullName>
        <ecNumber evidence="2">2.7.13.3</ecNumber>
    </recommendedName>
</protein>
<evidence type="ECO:0000256" key="3">
    <source>
        <dbReference type="ARBA" id="ARBA00022679"/>
    </source>
</evidence>
<evidence type="ECO:0000313" key="9">
    <source>
        <dbReference type="Proteomes" id="UP001165089"/>
    </source>
</evidence>
<sequence>MNPNAPIPNPLLPACPHRFGLADPAIERLLKDWLLLAAAFTGTQVALALRDETGVWYLSSSGLAPGQMAALEWTLAGGAPGHPFWILPDQEGALLAMETLPLQDEYGRGIGDLYVLSPTPHALTPDHRAGLRLVVGHVQSILAAGRHQLETRATPRAPAATSFVPGLVHELGSFVFGISANLDAFEARFAGMEDVSRYGATIRKSLDRMNAFIDELRDYGDPQRYSWLETELDALLKGVATYEAAVAREGNLELQCKIEGVLPAIMADEQGLRAAFTHLIHFMLKQEEPGGRVILQVEVRSEGERVDICGHLDGSSTRMKNVDLARLFEPFYFRTSGLGRLTLPVARRVFEYHGGSLTACPGPEGGVRIQFMLPASLPYPLRSAGRP</sequence>
<dbReference type="Gene3D" id="3.30.565.10">
    <property type="entry name" value="Histidine kinase-like ATPase, C-terminal domain"/>
    <property type="match status" value="1"/>
</dbReference>
<comment type="caution">
    <text evidence="8">The sequence shown here is derived from an EMBL/GenBank/DDBJ whole genome shotgun (WGS) entry which is preliminary data.</text>
</comment>
<dbReference type="Pfam" id="PF02518">
    <property type="entry name" value="HATPase_c"/>
    <property type="match status" value="1"/>
</dbReference>
<dbReference type="InterPro" id="IPR003594">
    <property type="entry name" value="HATPase_dom"/>
</dbReference>
<dbReference type="Proteomes" id="UP001165089">
    <property type="component" value="Unassembled WGS sequence"/>
</dbReference>
<organism evidence="8 9">
    <name type="scientific">Geothrix rubra</name>
    <dbReference type="NCBI Taxonomy" id="2927977"/>
    <lineage>
        <taxon>Bacteria</taxon>
        <taxon>Pseudomonadati</taxon>
        <taxon>Acidobacteriota</taxon>
        <taxon>Holophagae</taxon>
        <taxon>Holophagales</taxon>
        <taxon>Holophagaceae</taxon>
        <taxon>Geothrix</taxon>
    </lineage>
</organism>
<dbReference type="InterPro" id="IPR036890">
    <property type="entry name" value="HATPase_C_sf"/>
</dbReference>
<proteinExistence type="predicted"/>
<keyword evidence="3" id="KW-0808">Transferase</keyword>
<dbReference type="PANTHER" id="PTHR44936:SF10">
    <property type="entry name" value="SENSOR PROTEIN RSTB"/>
    <property type="match status" value="1"/>
</dbReference>